<dbReference type="Gene3D" id="1.25.10.10">
    <property type="entry name" value="Leucine-rich Repeat Variant"/>
    <property type="match status" value="2"/>
</dbReference>
<dbReference type="AlphaFoldDB" id="A0A7S0ZRZ3"/>
<sequence>MVPSSPVSFHGSMRKPPRKSRARQNLRISLPFSPQGASHRSATNATRPESPVIPCIVSGDHLSLKLQAFASPKKFEIGACLENVVAELDDNDQGQTALELAAGLRAGTFREHTALARVEFVEAAGVGRLQDSDSDVRELETSGRLDSFCVAACEDLRSQSGDVRAAAKKSLLTIRGNHTQRDRQLTKSEADGGSENIARELDRIRAHVSPVLDDPNSEVRKVASEVLVFFESLAGSSHARCANLSVDCRAALLEDTEEEVRLRAVEELGGLGRITSERAGDLAGCLADSSEAVRRAAVHAFQLLDETGAFAIPRIQELLEHPLQTVRRAAFGALEALGEPAEPGKRQRYLSMLQDTSAVVRCNAIEALAERCAGDDGANLVVDRLAELHIDQHWAVRLAVASGLDSFGDEACERHTKELNVLRLDSDWRVRRAATRACGKEHGRG</sequence>
<reference evidence="2" key="1">
    <citation type="submission" date="2021-01" db="EMBL/GenBank/DDBJ databases">
        <authorList>
            <person name="Corre E."/>
            <person name="Pelletier E."/>
            <person name="Niang G."/>
            <person name="Scheremetjew M."/>
            <person name="Finn R."/>
            <person name="Kale V."/>
            <person name="Holt S."/>
            <person name="Cochrane G."/>
            <person name="Meng A."/>
            <person name="Brown T."/>
            <person name="Cohen L."/>
        </authorList>
    </citation>
    <scope>NUCLEOTIDE SEQUENCE</scope>
</reference>
<dbReference type="PANTHER" id="PTHR12697">
    <property type="entry name" value="PBS LYASE HEAT-LIKE PROTEIN"/>
    <property type="match status" value="1"/>
</dbReference>
<accession>A0A7S0ZRZ3</accession>
<gene>
    <name evidence="2" type="ORF">NSCI0253_LOCUS5035</name>
</gene>
<dbReference type="Pfam" id="PF13646">
    <property type="entry name" value="HEAT_2"/>
    <property type="match status" value="1"/>
</dbReference>
<evidence type="ECO:0008006" key="3">
    <source>
        <dbReference type="Google" id="ProtNLM"/>
    </source>
</evidence>
<feature type="compositionally biased region" description="Polar residues" evidence="1">
    <location>
        <begin position="35"/>
        <end position="47"/>
    </location>
</feature>
<feature type="compositionally biased region" description="Basic residues" evidence="1">
    <location>
        <begin position="12"/>
        <end position="24"/>
    </location>
</feature>
<dbReference type="InterPro" id="IPR016024">
    <property type="entry name" value="ARM-type_fold"/>
</dbReference>
<evidence type="ECO:0000313" key="2">
    <source>
        <dbReference type="EMBL" id="CAD8830689.1"/>
    </source>
</evidence>
<feature type="region of interest" description="Disordered" evidence="1">
    <location>
        <begin position="1"/>
        <end position="49"/>
    </location>
</feature>
<evidence type="ECO:0000256" key="1">
    <source>
        <dbReference type="SAM" id="MobiDB-lite"/>
    </source>
</evidence>
<dbReference type="SUPFAM" id="SSF48371">
    <property type="entry name" value="ARM repeat"/>
    <property type="match status" value="1"/>
</dbReference>
<dbReference type="InterPro" id="IPR011989">
    <property type="entry name" value="ARM-like"/>
</dbReference>
<proteinExistence type="predicted"/>
<dbReference type="PANTHER" id="PTHR12697:SF5">
    <property type="entry name" value="DEOXYHYPUSINE HYDROXYLASE"/>
    <property type="match status" value="1"/>
</dbReference>
<dbReference type="EMBL" id="HBFQ01007209">
    <property type="protein sequence ID" value="CAD8830689.1"/>
    <property type="molecule type" value="Transcribed_RNA"/>
</dbReference>
<organism evidence="2">
    <name type="scientific">Noctiluca scintillans</name>
    <name type="common">Sea sparkle</name>
    <name type="synonym">Red tide dinoflagellate</name>
    <dbReference type="NCBI Taxonomy" id="2966"/>
    <lineage>
        <taxon>Eukaryota</taxon>
        <taxon>Sar</taxon>
        <taxon>Alveolata</taxon>
        <taxon>Dinophyceae</taxon>
        <taxon>Noctilucales</taxon>
        <taxon>Noctilucaceae</taxon>
        <taxon>Noctiluca</taxon>
    </lineage>
</organism>
<protein>
    <recommendedName>
        <fullName evidence="3">HEAT repeat domain-containing protein</fullName>
    </recommendedName>
</protein>
<dbReference type="GO" id="GO:0016491">
    <property type="term" value="F:oxidoreductase activity"/>
    <property type="evidence" value="ECO:0007669"/>
    <property type="project" value="TreeGrafter"/>
</dbReference>
<name>A0A7S0ZRZ3_NOCSC</name>